<dbReference type="OrthoDB" id="270417at2759"/>
<reference evidence="10" key="1">
    <citation type="submission" date="2022-01" db="EMBL/GenBank/DDBJ databases">
        <authorList>
            <person name="King R."/>
        </authorList>
    </citation>
    <scope>NUCLEOTIDE SEQUENCE</scope>
</reference>
<dbReference type="SUPFAM" id="SSF46689">
    <property type="entry name" value="Homeodomain-like"/>
    <property type="match status" value="2"/>
</dbReference>
<dbReference type="GO" id="GO:0140672">
    <property type="term" value="C:ATAC complex"/>
    <property type="evidence" value="ECO:0007669"/>
    <property type="project" value="UniProtKB-ARBA"/>
</dbReference>
<proteinExistence type="predicted"/>
<dbReference type="PANTHER" id="PTHR12374">
    <property type="entry name" value="TRANSCRIPTIONAL ADAPTOR 2 ADA2 -RELATED"/>
    <property type="match status" value="1"/>
</dbReference>
<dbReference type="InterPro" id="IPR017930">
    <property type="entry name" value="Myb_dom"/>
</dbReference>
<evidence type="ECO:0000259" key="7">
    <source>
        <dbReference type="PROSITE" id="PS50934"/>
    </source>
</evidence>
<dbReference type="InterPro" id="IPR007526">
    <property type="entry name" value="SWIRM"/>
</dbReference>
<dbReference type="InterPro" id="IPR055141">
    <property type="entry name" value="TADA2A_B-like_dom"/>
</dbReference>
<dbReference type="Pfam" id="PF00249">
    <property type="entry name" value="Myb_DNA-binding"/>
    <property type="match status" value="1"/>
</dbReference>
<dbReference type="PROSITE" id="PS51294">
    <property type="entry name" value="HTH_MYB"/>
    <property type="match status" value="1"/>
</dbReference>
<keyword evidence="3" id="KW-0863">Zinc-finger</keyword>
<dbReference type="AlphaFoldDB" id="A0A9N9TIS3"/>
<dbReference type="PROSITE" id="PS51293">
    <property type="entry name" value="SANT"/>
    <property type="match status" value="1"/>
</dbReference>
<evidence type="ECO:0000259" key="9">
    <source>
        <dbReference type="PROSITE" id="PS51294"/>
    </source>
</evidence>
<dbReference type="GO" id="GO:0005634">
    <property type="term" value="C:nucleus"/>
    <property type="evidence" value="ECO:0007669"/>
    <property type="project" value="UniProtKB-SubCell"/>
</dbReference>
<dbReference type="PROSITE" id="PS50934">
    <property type="entry name" value="SWIRM"/>
    <property type="match status" value="1"/>
</dbReference>
<evidence type="ECO:0000256" key="4">
    <source>
        <dbReference type="ARBA" id="ARBA00022833"/>
    </source>
</evidence>
<dbReference type="InterPro" id="IPR000433">
    <property type="entry name" value="Znf_ZZ"/>
</dbReference>
<evidence type="ECO:0008006" key="12">
    <source>
        <dbReference type="Google" id="ProtNLM"/>
    </source>
</evidence>
<dbReference type="Pfam" id="PF04433">
    <property type="entry name" value="SWIRM"/>
    <property type="match status" value="1"/>
</dbReference>
<dbReference type="PROSITE" id="PS50090">
    <property type="entry name" value="MYB_LIKE"/>
    <property type="match status" value="1"/>
</dbReference>
<feature type="domain" description="SWIRM" evidence="7">
    <location>
        <begin position="368"/>
        <end position="457"/>
    </location>
</feature>
<sequence length="457" mass="53288">MANTNTDLIEEDAADLQFPKDDDLSASSSANIFETNDSTYCANCFCEVRSKYISCEQCKVPICLSCFANGAEFSNHKNDHDYRIFSTNFVLFERSDWTAEEELKLLDAISNYGNWAGVAEELPNRNLNDIIEHYDYFYLDRKGCDKFPKPKDRNAEYRESVVPFRFNLEDTDEPPRYLSNTIGFQSLAGYNPARSDFENEFDKGAEDILSNVELIDHNDPQHELLSKLQCSLVQSYNRRLSRRQKWKDLIRDHGLLLLRKTYSWLKRYDCTIHKNVYERMLRFMQVSDPFKFDMLMEGLHRAGELKLQISRLINLRKLGITTLAGGRLYLKLNHLHETNRKSLKAFRSNSSFNWKNVKEPNLNMISKLNKRRTFMPIEVTGMPGYTKLSQKEIDLCSTARLVPVSYFQLRDTLIAEYKRSGSVTLQTARKLLKIDVNKTRKLYDFMLEEGYINKPAT</sequence>
<evidence type="ECO:0000259" key="6">
    <source>
        <dbReference type="PROSITE" id="PS50090"/>
    </source>
</evidence>
<accession>A0A9N9TIS3</accession>
<evidence type="ECO:0000313" key="11">
    <source>
        <dbReference type="Proteomes" id="UP001153712"/>
    </source>
</evidence>
<gene>
    <name evidence="10" type="ORF">PHYEVI_LOCUS5759</name>
</gene>
<dbReference type="InterPro" id="IPR009057">
    <property type="entry name" value="Homeodomain-like_sf"/>
</dbReference>
<feature type="domain" description="HTH myb-type" evidence="9">
    <location>
        <begin position="94"/>
        <end position="142"/>
    </location>
</feature>
<dbReference type="GO" id="GO:0006338">
    <property type="term" value="P:chromatin remodeling"/>
    <property type="evidence" value="ECO:0007669"/>
    <property type="project" value="TreeGrafter"/>
</dbReference>
<dbReference type="InterPro" id="IPR036388">
    <property type="entry name" value="WH-like_DNA-bd_sf"/>
</dbReference>
<feature type="domain" description="SANT" evidence="8">
    <location>
        <begin position="95"/>
        <end position="142"/>
    </location>
</feature>
<evidence type="ECO:0000256" key="3">
    <source>
        <dbReference type="ARBA" id="ARBA00022771"/>
    </source>
</evidence>
<dbReference type="InterPro" id="IPR001005">
    <property type="entry name" value="SANT/Myb"/>
</dbReference>
<evidence type="ECO:0000256" key="2">
    <source>
        <dbReference type="ARBA" id="ARBA00022723"/>
    </source>
</evidence>
<dbReference type="InterPro" id="IPR017884">
    <property type="entry name" value="SANT_dom"/>
</dbReference>
<keyword evidence="5" id="KW-0539">Nucleus</keyword>
<keyword evidence="11" id="KW-1185">Reference proteome</keyword>
<dbReference type="GO" id="GO:0006357">
    <property type="term" value="P:regulation of transcription by RNA polymerase II"/>
    <property type="evidence" value="ECO:0007669"/>
    <property type="project" value="TreeGrafter"/>
</dbReference>
<dbReference type="GO" id="GO:0003713">
    <property type="term" value="F:transcription coactivator activity"/>
    <property type="evidence" value="ECO:0007669"/>
    <property type="project" value="TreeGrafter"/>
</dbReference>
<evidence type="ECO:0000313" key="10">
    <source>
        <dbReference type="EMBL" id="CAG9859385.1"/>
    </source>
</evidence>
<keyword evidence="2" id="KW-0479">Metal-binding</keyword>
<protein>
    <recommendedName>
        <fullName evidence="12">Transcriptional adapter</fullName>
    </recommendedName>
</protein>
<dbReference type="GO" id="GO:0008270">
    <property type="term" value="F:zinc ion binding"/>
    <property type="evidence" value="ECO:0007669"/>
    <property type="project" value="UniProtKB-KW"/>
</dbReference>
<keyword evidence="4" id="KW-0862">Zinc</keyword>
<dbReference type="SUPFAM" id="SSF57850">
    <property type="entry name" value="RING/U-box"/>
    <property type="match status" value="1"/>
</dbReference>
<dbReference type="GO" id="GO:0003682">
    <property type="term" value="F:chromatin binding"/>
    <property type="evidence" value="ECO:0007669"/>
    <property type="project" value="TreeGrafter"/>
</dbReference>
<evidence type="ECO:0000256" key="1">
    <source>
        <dbReference type="ARBA" id="ARBA00004123"/>
    </source>
</evidence>
<dbReference type="PANTHER" id="PTHR12374:SF20">
    <property type="entry name" value="TRANSCRIPTIONAL ADAPTER 2-ALPHA"/>
    <property type="match status" value="1"/>
</dbReference>
<dbReference type="Gene3D" id="1.10.10.10">
    <property type="entry name" value="Winged helix-like DNA-binding domain superfamily/Winged helix DNA-binding domain"/>
    <property type="match status" value="1"/>
</dbReference>
<dbReference type="Pfam" id="PF22941">
    <property type="entry name" value="TADA2A-like_3rd"/>
    <property type="match status" value="1"/>
</dbReference>
<dbReference type="Proteomes" id="UP001153712">
    <property type="component" value="Chromosome 2"/>
</dbReference>
<dbReference type="CDD" id="cd00167">
    <property type="entry name" value="SANT"/>
    <property type="match status" value="1"/>
</dbReference>
<evidence type="ECO:0000259" key="8">
    <source>
        <dbReference type="PROSITE" id="PS51293"/>
    </source>
</evidence>
<comment type="subcellular location">
    <subcellularLocation>
        <location evidence="1">Nucleus</location>
    </subcellularLocation>
</comment>
<feature type="domain" description="Myb-like" evidence="6">
    <location>
        <begin position="94"/>
        <end position="138"/>
    </location>
</feature>
<name>A0A9N9TIS3_PHYSR</name>
<evidence type="ECO:0000256" key="5">
    <source>
        <dbReference type="ARBA" id="ARBA00023242"/>
    </source>
</evidence>
<organism evidence="10 11">
    <name type="scientific">Phyllotreta striolata</name>
    <name type="common">Striped flea beetle</name>
    <name type="synonym">Crioceris striolata</name>
    <dbReference type="NCBI Taxonomy" id="444603"/>
    <lineage>
        <taxon>Eukaryota</taxon>
        <taxon>Metazoa</taxon>
        <taxon>Ecdysozoa</taxon>
        <taxon>Arthropoda</taxon>
        <taxon>Hexapoda</taxon>
        <taxon>Insecta</taxon>
        <taxon>Pterygota</taxon>
        <taxon>Neoptera</taxon>
        <taxon>Endopterygota</taxon>
        <taxon>Coleoptera</taxon>
        <taxon>Polyphaga</taxon>
        <taxon>Cucujiformia</taxon>
        <taxon>Chrysomeloidea</taxon>
        <taxon>Chrysomelidae</taxon>
        <taxon>Galerucinae</taxon>
        <taxon>Alticini</taxon>
        <taxon>Phyllotreta</taxon>
    </lineage>
</organism>
<dbReference type="FunFam" id="1.10.10.10:FF:000087">
    <property type="entry name" value="Transcriptional adapter 2"/>
    <property type="match status" value="1"/>
</dbReference>
<dbReference type="Pfam" id="PF25299">
    <property type="entry name" value="ZZ_ADA2"/>
    <property type="match status" value="1"/>
</dbReference>
<dbReference type="Gene3D" id="1.10.10.60">
    <property type="entry name" value="Homeodomain-like"/>
    <property type="match status" value="1"/>
</dbReference>
<dbReference type="EMBL" id="OU900095">
    <property type="protein sequence ID" value="CAG9859385.1"/>
    <property type="molecule type" value="Genomic_DNA"/>
</dbReference>
<dbReference type="SMART" id="SM00717">
    <property type="entry name" value="SANT"/>
    <property type="match status" value="1"/>
</dbReference>